<sequence length="375" mass="42438">MDKKKNDIIRQETEIPKEVIDKLVQNRENILNNPIKQEKKKFNIKFKKQLIITLAIAASLILIALINPQTNTAIKNALGISTDSGVVTVEEHGIQTELNLTSTYNNREITVTKFVSTKKRFAFDYQFKLDDEKLKELLEKQQSPDRKFPKFATNFQDLDIGLFVDGQTDDIRGGGMYNSTFHVEGDTFYGSVTATLNQEDIPSNAKLTLHIYKLMWQDAEELDQAFTEASKTNSPFGVDNALTYEGDWRFDIAYKPLTQTAETQFSNLSNITNPTASSDALQTTVKFITPLKNDVYPAALLYKDGVRTENQILTQLFNYETGEMALTLSISALDTSSVYTVQVNEIDDFTGEPIEEIGHFDIQNKKVPYPHSETK</sequence>
<organism evidence="2 3">
    <name type="scientific">Enterococcus ureilyticus</name>
    <dbReference type="NCBI Taxonomy" id="1131292"/>
    <lineage>
        <taxon>Bacteria</taxon>
        <taxon>Bacillati</taxon>
        <taxon>Bacillota</taxon>
        <taxon>Bacilli</taxon>
        <taxon>Lactobacillales</taxon>
        <taxon>Enterococcaceae</taxon>
        <taxon>Enterococcus</taxon>
    </lineage>
</organism>
<dbReference type="AlphaFoldDB" id="A0A1E5HDV7"/>
<gene>
    <name evidence="2" type="ORF">BCR24_13345</name>
</gene>
<accession>A0A1E5HDV7</accession>
<dbReference type="Gene3D" id="2.60.40.1630">
    <property type="entry name" value="bacillus anthracis domain"/>
    <property type="match status" value="1"/>
</dbReference>
<evidence type="ECO:0000313" key="2">
    <source>
        <dbReference type="EMBL" id="OEG23131.1"/>
    </source>
</evidence>
<dbReference type="RefSeq" id="WP_069639483.1">
    <property type="nucleotide sequence ID" value="NZ_JAFBEZ010000015.1"/>
</dbReference>
<evidence type="ECO:0008006" key="4">
    <source>
        <dbReference type="Google" id="ProtNLM"/>
    </source>
</evidence>
<proteinExistence type="predicted"/>
<keyword evidence="1" id="KW-0472">Membrane</keyword>
<evidence type="ECO:0000256" key="1">
    <source>
        <dbReference type="SAM" id="Phobius"/>
    </source>
</evidence>
<evidence type="ECO:0000313" key="3">
    <source>
        <dbReference type="Proteomes" id="UP000094469"/>
    </source>
</evidence>
<name>A0A1E5HDV7_9ENTE</name>
<reference evidence="3" key="1">
    <citation type="submission" date="2016-09" db="EMBL/GenBank/DDBJ databases">
        <authorList>
            <person name="Gulvik C.A."/>
        </authorList>
    </citation>
    <scope>NUCLEOTIDE SEQUENCE [LARGE SCALE GENOMIC DNA]</scope>
    <source>
        <strain evidence="3">LMG 26676</strain>
    </source>
</reference>
<keyword evidence="1" id="KW-0812">Transmembrane</keyword>
<dbReference type="STRING" id="1131292.BCR24_13345"/>
<keyword evidence="3" id="KW-1185">Reference proteome</keyword>
<comment type="caution">
    <text evidence="2">The sequence shown here is derived from an EMBL/GenBank/DDBJ whole genome shotgun (WGS) entry which is preliminary data.</text>
</comment>
<dbReference type="OrthoDB" id="2178251at2"/>
<dbReference type="Proteomes" id="UP000094469">
    <property type="component" value="Unassembled WGS sequence"/>
</dbReference>
<protein>
    <recommendedName>
        <fullName evidence="4">DUF4179 domain-containing protein</fullName>
    </recommendedName>
</protein>
<feature type="transmembrane region" description="Helical" evidence="1">
    <location>
        <begin position="49"/>
        <end position="66"/>
    </location>
</feature>
<dbReference type="EMBL" id="MIKC01000007">
    <property type="protein sequence ID" value="OEG23131.1"/>
    <property type="molecule type" value="Genomic_DNA"/>
</dbReference>
<keyword evidence="1" id="KW-1133">Transmembrane helix</keyword>